<feature type="coiled-coil region" evidence="4">
    <location>
        <begin position="745"/>
        <end position="772"/>
    </location>
</feature>
<reference evidence="8" key="1">
    <citation type="journal article" date="2017" name="Mycologia">
        <title>Fusarium algeriense, sp. nov., a novel toxigenic crown rot pathogen of durum wheat from Algeria is nested in the Fusarium burgessii species complex.</title>
        <authorList>
            <person name="Laraba I."/>
            <person name="Keddad A."/>
            <person name="Boureghda H."/>
            <person name="Abdallah N."/>
            <person name="Vaughan M.M."/>
            <person name="Proctor R.H."/>
            <person name="Busman M."/>
            <person name="O'Donnell K."/>
        </authorList>
    </citation>
    <scope>NUCLEOTIDE SEQUENCE</scope>
    <source>
        <strain evidence="8">NRRL 25174</strain>
    </source>
</reference>
<keyword evidence="3" id="KW-0479">Metal-binding</keyword>
<dbReference type="SMART" id="SM00343">
    <property type="entry name" value="ZnF_C2HC"/>
    <property type="match status" value="1"/>
</dbReference>
<feature type="region of interest" description="Disordered" evidence="5">
    <location>
        <begin position="1"/>
        <end position="56"/>
    </location>
</feature>
<reference evidence="8" key="2">
    <citation type="submission" date="2020-02" db="EMBL/GenBank/DDBJ databases">
        <title>Identification and distribution of gene clusters putatively required for synthesis of sphingolipid metabolism inhibitors in phylogenetically diverse species of the filamentous fungus Fusarium.</title>
        <authorList>
            <person name="Kim H.-S."/>
            <person name="Busman M."/>
            <person name="Brown D.W."/>
            <person name="Divon H."/>
            <person name="Uhlig S."/>
            <person name="Proctor R.H."/>
        </authorList>
    </citation>
    <scope>NUCLEOTIDE SEQUENCE</scope>
    <source>
        <strain evidence="8">NRRL 25174</strain>
    </source>
</reference>
<feature type="region of interest" description="Disordered" evidence="5">
    <location>
        <begin position="385"/>
        <end position="416"/>
    </location>
</feature>
<dbReference type="PROSITE" id="PS50878">
    <property type="entry name" value="RT_POL"/>
    <property type="match status" value="1"/>
</dbReference>
<evidence type="ECO:0000313" key="9">
    <source>
        <dbReference type="Proteomes" id="UP000730481"/>
    </source>
</evidence>
<dbReference type="InterPro" id="IPR000477">
    <property type="entry name" value="RT_dom"/>
</dbReference>
<comment type="subcellular location">
    <subcellularLocation>
        <location evidence="1">Mitochondrion</location>
    </subcellularLocation>
</comment>
<keyword evidence="4" id="KW-0175">Coiled coil</keyword>
<feature type="compositionally biased region" description="Polar residues" evidence="5">
    <location>
        <begin position="320"/>
        <end position="330"/>
    </location>
</feature>
<dbReference type="Gene3D" id="3.30.70.270">
    <property type="match status" value="2"/>
</dbReference>
<dbReference type="InterPro" id="IPR043502">
    <property type="entry name" value="DNA/RNA_pol_sf"/>
</dbReference>
<name>A0A9P5DUE1_9HYPO</name>
<feature type="compositionally biased region" description="Basic and acidic residues" evidence="5">
    <location>
        <begin position="391"/>
        <end position="400"/>
    </location>
</feature>
<dbReference type="CDD" id="cd01647">
    <property type="entry name" value="RT_LTR"/>
    <property type="match status" value="1"/>
</dbReference>
<dbReference type="FunFam" id="3.30.70.270:FF:000063">
    <property type="entry name" value="Zinc knuckle domaincontaining protein"/>
    <property type="match status" value="1"/>
</dbReference>
<feature type="region of interest" description="Disordered" evidence="5">
    <location>
        <begin position="551"/>
        <end position="591"/>
    </location>
</feature>
<dbReference type="InterPro" id="IPR053134">
    <property type="entry name" value="RNA-dir_DNA_polymerase"/>
</dbReference>
<dbReference type="InterPro" id="IPR004827">
    <property type="entry name" value="bZIP"/>
</dbReference>
<dbReference type="PANTHER" id="PTHR24559:SF444">
    <property type="entry name" value="REVERSE TRANSCRIPTASE DOMAIN-CONTAINING PROTEIN"/>
    <property type="match status" value="1"/>
</dbReference>
<feature type="compositionally biased region" description="Basic and acidic residues" evidence="5">
    <location>
        <begin position="922"/>
        <end position="951"/>
    </location>
</feature>
<dbReference type="InterPro" id="IPR001878">
    <property type="entry name" value="Znf_CCHC"/>
</dbReference>
<dbReference type="PANTHER" id="PTHR24559">
    <property type="entry name" value="TRANSPOSON TY3-I GAG-POL POLYPROTEIN"/>
    <property type="match status" value="1"/>
</dbReference>
<dbReference type="SUPFAM" id="SSF57756">
    <property type="entry name" value="Retrovirus zinc finger-like domains"/>
    <property type="match status" value="1"/>
</dbReference>
<dbReference type="Gene3D" id="3.10.10.10">
    <property type="entry name" value="HIV Type 1 Reverse Transcriptase, subunit A, domain 1"/>
    <property type="match status" value="1"/>
</dbReference>
<dbReference type="InterPro" id="IPR036875">
    <property type="entry name" value="Znf_CCHC_sf"/>
</dbReference>
<feature type="compositionally biased region" description="Basic and acidic residues" evidence="5">
    <location>
        <begin position="973"/>
        <end position="997"/>
    </location>
</feature>
<dbReference type="Proteomes" id="UP000730481">
    <property type="component" value="Unassembled WGS sequence"/>
</dbReference>
<proteinExistence type="predicted"/>
<accession>A0A9P5DUE1</accession>
<dbReference type="Pfam" id="PF00098">
    <property type="entry name" value="zf-CCHC"/>
    <property type="match status" value="1"/>
</dbReference>
<feature type="region of interest" description="Disordered" evidence="5">
    <location>
        <begin position="439"/>
        <end position="533"/>
    </location>
</feature>
<feature type="region of interest" description="Disordered" evidence="5">
    <location>
        <begin position="973"/>
        <end position="1004"/>
    </location>
</feature>
<dbReference type="PROSITE" id="PS00036">
    <property type="entry name" value="BZIP_BASIC"/>
    <property type="match status" value="1"/>
</dbReference>
<feature type="domain" description="CCHC-type" evidence="6">
    <location>
        <begin position="376"/>
        <end position="392"/>
    </location>
</feature>
<feature type="region of interest" description="Disordered" evidence="5">
    <location>
        <begin position="921"/>
        <end position="951"/>
    </location>
</feature>
<feature type="compositionally biased region" description="Basic and acidic residues" evidence="5">
    <location>
        <begin position="551"/>
        <end position="560"/>
    </location>
</feature>
<dbReference type="GO" id="GO:0005739">
    <property type="term" value="C:mitochondrion"/>
    <property type="evidence" value="ECO:0007669"/>
    <property type="project" value="UniProtKB-SubCell"/>
</dbReference>
<dbReference type="CDD" id="cd00303">
    <property type="entry name" value="retropepsin_like"/>
    <property type="match status" value="1"/>
</dbReference>
<feature type="compositionally biased region" description="Basic and acidic residues" evidence="5">
    <location>
        <begin position="1136"/>
        <end position="1149"/>
    </location>
</feature>
<evidence type="ECO:0000256" key="1">
    <source>
        <dbReference type="ARBA" id="ARBA00004173"/>
    </source>
</evidence>
<feature type="compositionally biased region" description="Polar residues" evidence="5">
    <location>
        <begin position="1"/>
        <end position="20"/>
    </location>
</feature>
<dbReference type="GO" id="GO:0003700">
    <property type="term" value="F:DNA-binding transcription factor activity"/>
    <property type="evidence" value="ECO:0007669"/>
    <property type="project" value="InterPro"/>
</dbReference>
<feature type="compositionally biased region" description="Acidic residues" evidence="5">
    <location>
        <begin position="32"/>
        <end position="42"/>
    </location>
</feature>
<sequence length="1485" mass="173960">MAPTTPSHASTSGNSQQAGQPVTPPQHHDVPMDTDEEGEEEITPAHPSSHEDEVKKLKRKLRDLGQQHNVLLDNAKNNAKVAQSKIETLEEQVAKLLSRTDEMHKDAEESRRLYREHIEHMSSLAVTGKDPGEILRPRQPEPFNGDSDKLQGFLTNLRSYHLYYPIQFTTDELKVRHAMGFLKDKALRWFEPIIRDYVTKPRHERKEMTQYIYKKYENFEKELKSAFGTIDEKHMAEMKIRQLKQKGSAASYLAEYRYQASRLDWNEEAHIAQIYLGLKDEVKDALVNIRPKPNTLNDLAAIVVEIDDRQFERRREKQASKNGGTSNPSWNKNNANQSKKRNNNTSYGTEAGPMVLGATQSNNKGPKKPRDMSKTKCYNCNQFGHIANKCPEPRKPKNPEQGKQTLGLTQEQEPQMAQRTQMLGMTRSGYEIVPEHAIKFVEPEPESKPGKQPTELSDEEKERRRLQRNEANNKYYHRCMQDPEKREHFRNKQRERRQKEKDAKKNKLRKPQTLGMMRQGRTIPNTEGSQASQQIDAIPVRTTLQDTERAVRQNREAADRHRTRQQRNARSMGHRGGAARATARHLRKQDEEIENKWKQPYDPLFDETGNRMYLSPEDRYIQKAREHEDTNQIVSINIRAYYEVDAKNPLHKEPKFNNQDDIRTFPTHEQHNEISWLSCKYHWCKTHLQSKEDNDCFPVTIPGTPNNNPYLRTETKGYLVHSWYETLGVAELRFNMAHYRQDHKNELLRQEIRQTVEDIKEFEKEFEEIAQERGYQLTSPESTRETTSNTELEAIIKFFKRPHNVRGKPTNEQRNAWRRYQRYEWELMKERHELSEVDHIEGCTDPEKCHQNYLDNIGALHDRQMTESERYEARLKTPEEQYEELEDRFWQQLFDDEFTNSWGPSDFEDCNDDGDCNNPRCWIDHTAEPDESAEQKKQDQEKVQQARRMMEEAEKEFKELMADGKHDHLMKDTLHKDSSETTKDCEDSKGQDQERLGPRSALGATQDNQPLRLVLRVRIKERWLNAWIDCGAKQNFIDPRIVTKLQLPWRKKRDPYPLINAEGQLFDYNNGVVDQETDHLKVFIEGKNQGISFDIIALGEDIDIILGIKWLIRQNPHINWRTGQVTFPSNPDSDDDLIKTNNERSRTLTEEDSMGLLKEQDPRKEETDNSKDQDRLRNIPKEYRIYDKLFQEELDTGVPEHSPWDHEIPLTDENLPFQKIYPLNQMELKVLREYLDEMLKKGYIRESSSPAGSAMFFVPKKNGKPRPVIDYRGVNKRTIKDRTPLPLITELKDRLQGKKIFTALDLKGAYNLICIKEGDEWKTAFRTRFGLYEYLVMPFGLTNAPATFQRMINSVLRQYLDIFVVCYLDDILIFSDNEEEHKEHVHKVLKALQDAKLLVEPSKSHFHVNKVDFLGCTITPGEIKMQKEKVSAVAEWKEPTNVKEVQAFLGFANYYRRFIKGFSKIANPLTELTKKDKTFEWNNGA</sequence>
<keyword evidence="3" id="KW-0863">Zinc-finger</keyword>
<feature type="compositionally biased region" description="Polar residues" evidence="5">
    <location>
        <begin position="401"/>
        <end position="416"/>
    </location>
</feature>
<keyword evidence="2" id="KW-0496">Mitochondrion</keyword>
<organism evidence="8 9">
    <name type="scientific">Fusarium beomiforme</name>
    <dbReference type="NCBI Taxonomy" id="44412"/>
    <lineage>
        <taxon>Eukaryota</taxon>
        <taxon>Fungi</taxon>
        <taxon>Dikarya</taxon>
        <taxon>Ascomycota</taxon>
        <taxon>Pezizomycotina</taxon>
        <taxon>Sordariomycetes</taxon>
        <taxon>Hypocreomycetidae</taxon>
        <taxon>Hypocreales</taxon>
        <taxon>Nectriaceae</taxon>
        <taxon>Fusarium</taxon>
        <taxon>Fusarium burgessii species complex</taxon>
    </lineage>
</organism>
<feature type="compositionally biased region" description="Basic and acidic residues" evidence="5">
    <location>
        <begin position="1158"/>
        <end position="1176"/>
    </location>
</feature>
<evidence type="ECO:0000259" key="7">
    <source>
        <dbReference type="PROSITE" id="PS50878"/>
    </source>
</evidence>
<evidence type="ECO:0000256" key="2">
    <source>
        <dbReference type="ARBA" id="ARBA00023128"/>
    </source>
</evidence>
<dbReference type="SUPFAM" id="SSF56672">
    <property type="entry name" value="DNA/RNA polymerases"/>
    <property type="match status" value="1"/>
</dbReference>
<comment type="caution">
    <text evidence="8">The sequence shown here is derived from an EMBL/GenBank/DDBJ whole genome shotgun (WGS) entry which is preliminary data.</text>
</comment>
<dbReference type="EMBL" id="PVQB02000382">
    <property type="protein sequence ID" value="KAF4337782.1"/>
    <property type="molecule type" value="Genomic_DNA"/>
</dbReference>
<evidence type="ECO:0000256" key="5">
    <source>
        <dbReference type="SAM" id="MobiDB-lite"/>
    </source>
</evidence>
<feature type="compositionally biased region" description="Basic and acidic residues" evidence="5">
    <location>
        <begin position="439"/>
        <end position="449"/>
    </location>
</feature>
<dbReference type="InterPro" id="IPR005162">
    <property type="entry name" value="Retrotrans_gag_dom"/>
</dbReference>
<feature type="region of interest" description="Disordered" evidence="5">
    <location>
        <begin position="1122"/>
        <end position="1176"/>
    </location>
</feature>
<feature type="compositionally biased region" description="Basic and acidic residues" evidence="5">
    <location>
        <begin position="479"/>
        <end position="505"/>
    </location>
</feature>
<keyword evidence="3" id="KW-0862">Zinc</keyword>
<dbReference type="Pfam" id="PF00078">
    <property type="entry name" value="RVT_1"/>
    <property type="match status" value="1"/>
</dbReference>
<feature type="compositionally biased region" description="Polar residues" evidence="5">
    <location>
        <begin position="1122"/>
        <end position="1131"/>
    </location>
</feature>
<feature type="region of interest" description="Disordered" evidence="5">
    <location>
        <begin position="311"/>
        <end position="373"/>
    </location>
</feature>
<dbReference type="GO" id="GO:0008270">
    <property type="term" value="F:zinc ion binding"/>
    <property type="evidence" value="ECO:0007669"/>
    <property type="project" value="UniProtKB-KW"/>
</dbReference>
<dbReference type="Gene3D" id="4.10.60.10">
    <property type="entry name" value="Zinc finger, CCHC-type"/>
    <property type="match status" value="1"/>
</dbReference>
<dbReference type="InterPro" id="IPR021109">
    <property type="entry name" value="Peptidase_aspartic_dom_sf"/>
</dbReference>
<evidence type="ECO:0000256" key="4">
    <source>
        <dbReference type="SAM" id="Coils"/>
    </source>
</evidence>
<keyword evidence="9" id="KW-1185">Reference proteome</keyword>
<dbReference type="Gene3D" id="2.40.70.10">
    <property type="entry name" value="Acid Proteases"/>
    <property type="match status" value="1"/>
</dbReference>
<evidence type="ECO:0008006" key="10">
    <source>
        <dbReference type="Google" id="ProtNLM"/>
    </source>
</evidence>
<feature type="compositionally biased region" description="Polar residues" evidence="5">
    <location>
        <begin position="522"/>
        <end position="533"/>
    </location>
</feature>
<dbReference type="PROSITE" id="PS50158">
    <property type="entry name" value="ZF_CCHC"/>
    <property type="match status" value="1"/>
</dbReference>
<evidence type="ECO:0000259" key="6">
    <source>
        <dbReference type="PROSITE" id="PS50158"/>
    </source>
</evidence>
<evidence type="ECO:0000256" key="3">
    <source>
        <dbReference type="PROSITE-ProRule" id="PRU00047"/>
    </source>
</evidence>
<dbReference type="OrthoDB" id="5084952at2759"/>
<feature type="domain" description="Reverse transcriptase" evidence="7">
    <location>
        <begin position="1239"/>
        <end position="1418"/>
    </location>
</feature>
<evidence type="ECO:0000313" key="8">
    <source>
        <dbReference type="EMBL" id="KAF4337782.1"/>
    </source>
</evidence>
<dbReference type="GO" id="GO:0003676">
    <property type="term" value="F:nucleic acid binding"/>
    <property type="evidence" value="ECO:0007669"/>
    <property type="project" value="InterPro"/>
</dbReference>
<gene>
    <name evidence="8" type="ORF">FBEOM_8333</name>
</gene>
<dbReference type="InterPro" id="IPR043128">
    <property type="entry name" value="Rev_trsase/Diguanyl_cyclase"/>
</dbReference>
<dbReference type="Pfam" id="PF03732">
    <property type="entry name" value="Retrotrans_gag"/>
    <property type="match status" value="1"/>
</dbReference>
<protein>
    <recommendedName>
        <fullName evidence="10">Reverse transcriptase</fullName>
    </recommendedName>
</protein>